<evidence type="ECO:0000256" key="3">
    <source>
        <dbReference type="ARBA" id="ARBA00022618"/>
    </source>
</evidence>
<gene>
    <name evidence="11" type="primary">LOC113855010</name>
</gene>
<dbReference type="SUPFAM" id="SSF46785">
    <property type="entry name" value="Winged helix' DNA-binding domain"/>
    <property type="match status" value="1"/>
</dbReference>
<sequence length="662" mass="72885">MFYSQTFLARKGPLSTVWIAAHLQNRLKKSHCTATHIPSTVQHIMDPGVPIALRMSGHLLLGVVRIYKMKVDYLLDDSNAVVMALIKALDSIKFAAPEDARQASFQAITLPETFNLDAVNLGEEIDKDRFEDVHMRSFEDITLTDQPVIMDQYLAISLDEDIMMDSSHTEVLPDSGAGPMEEDTIPQSASMNFVVGVEDHVPSTQRESPTIQHTAGDISGLGPGDNSPAQVTQANPIEFLRDPNNDHIPETPPVFPNLEDNDVIPNRNHEQTTTGKDPVPEMIGDLDPQVVSAPSQQHFGPPTPVTSQGGISGAQVGGENISPNFMLRESPPVQQPQRRGRKRKQFFDEPIVLSNRVMRGALNNPRDILRKRREVPSSNLGTWKLNNSRRKEHIFDQPLLTGLCKDLLDISNSEYVHSRPNLAISEEDHVDARITKPLSPTNQSPEEPIVATPPVTTSDMEIERLRNVAVSSPPAVPVPDVVEGDYRSPDRRNDFTMASPHKLGSISVASLRTNIEAETMQTPDLAASPDAHELETMHTLDSDSHLVINSPETNELWFLEVDSTTPASSPCGTSGSIDILSGRTGQVAQCLKRLSPITPILEDPVGDLSLNKILEGKTRKVSARMFFEILVLKTHGLVDVQQEEPYGDINLKLTSTLLNAQS</sequence>
<keyword evidence="10" id="KW-1185">Reference proteome</keyword>
<dbReference type="AlphaFoldDB" id="A0A8B8KEP4"/>
<dbReference type="RefSeq" id="XP_027342226.1">
    <property type="nucleotide sequence ID" value="XM_027486425.1"/>
</dbReference>
<evidence type="ECO:0000256" key="4">
    <source>
        <dbReference type="ARBA" id="ARBA00022776"/>
    </source>
</evidence>
<keyword evidence="6" id="KW-0539">Nucleus</keyword>
<dbReference type="InterPro" id="IPR039781">
    <property type="entry name" value="Rad21/Rec8-like"/>
</dbReference>
<comment type="subunit">
    <text evidence="7">Component of the cohesin complex.</text>
</comment>
<dbReference type="FunFam" id="1.10.10.580:FF:000002">
    <property type="entry name" value="Sister chromatid cohesion 1 protein 4"/>
    <property type="match status" value="1"/>
</dbReference>
<comment type="similarity">
    <text evidence="2">Belongs to the rad21 family.</text>
</comment>
<evidence type="ECO:0000256" key="2">
    <source>
        <dbReference type="ARBA" id="ARBA00009870"/>
    </source>
</evidence>
<dbReference type="OrthoDB" id="10071381at2759"/>
<dbReference type="GO" id="GO:0007062">
    <property type="term" value="P:sister chromatid cohesion"/>
    <property type="evidence" value="ECO:0007669"/>
    <property type="project" value="InterPro"/>
</dbReference>
<dbReference type="InterPro" id="IPR006909">
    <property type="entry name" value="Rad21/Rec8_C_eu"/>
</dbReference>
<name>A0A8B8KEP4_ABRPR</name>
<reference evidence="10" key="1">
    <citation type="journal article" date="2019" name="Toxins">
        <title>Detection of Abrin-Like and Prepropulchellin-Like Toxin Genes and Transcripts Using Whole Genome Sequencing and Full-Length Transcript Sequencing of Abrus precatorius.</title>
        <authorList>
            <person name="Hovde B.T."/>
            <person name="Daligault H.E."/>
            <person name="Hanschen E.R."/>
            <person name="Kunde Y.A."/>
            <person name="Johnson M.B."/>
            <person name="Starkenburg S.R."/>
            <person name="Johnson S.L."/>
        </authorList>
    </citation>
    <scope>NUCLEOTIDE SEQUENCE [LARGE SCALE GENOMIC DNA]</scope>
</reference>
<evidence type="ECO:0000256" key="7">
    <source>
        <dbReference type="ARBA" id="ARBA00064543"/>
    </source>
</evidence>
<keyword evidence="4" id="KW-0498">Mitosis</keyword>
<keyword evidence="4" id="KW-0131">Cell cycle</keyword>
<dbReference type="Pfam" id="PF04824">
    <property type="entry name" value="Rad21_Rec8"/>
    <property type="match status" value="1"/>
</dbReference>
<evidence type="ECO:0000313" key="10">
    <source>
        <dbReference type="Proteomes" id="UP000694853"/>
    </source>
</evidence>
<feature type="domain" description="Rad21/Rec8-like protein N-terminal" evidence="9">
    <location>
        <begin position="1"/>
        <end position="100"/>
    </location>
</feature>
<evidence type="ECO:0000256" key="5">
    <source>
        <dbReference type="ARBA" id="ARBA00022829"/>
    </source>
</evidence>
<dbReference type="GO" id="GO:0008278">
    <property type="term" value="C:cohesin complex"/>
    <property type="evidence" value="ECO:0007669"/>
    <property type="project" value="InterPro"/>
</dbReference>
<dbReference type="PANTHER" id="PTHR12585:SF55">
    <property type="entry name" value="SISTER CHROMATID COHESION 1 PROTEIN 3"/>
    <property type="match status" value="1"/>
</dbReference>
<keyword evidence="3" id="KW-0132">Cell division</keyword>
<evidence type="ECO:0000256" key="6">
    <source>
        <dbReference type="ARBA" id="ARBA00023242"/>
    </source>
</evidence>
<dbReference type="PANTHER" id="PTHR12585">
    <property type="entry name" value="SCC1 / RAD21 FAMILY MEMBER"/>
    <property type="match status" value="1"/>
</dbReference>
<dbReference type="KEGG" id="aprc:113855010"/>
<evidence type="ECO:0000256" key="1">
    <source>
        <dbReference type="ARBA" id="ARBA00004123"/>
    </source>
</evidence>
<evidence type="ECO:0000313" key="11">
    <source>
        <dbReference type="RefSeq" id="XP_027342226.1"/>
    </source>
</evidence>
<feature type="domain" description="Rad21/Rec8-like protein C-terminal eukaryotic" evidence="8">
    <location>
        <begin position="606"/>
        <end position="655"/>
    </location>
</feature>
<dbReference type="InterPro" id="IPR036390">
    <property type="entry name" value="WH_DNA-bd_sf"/>
</dbReference>
<dbReference type="GO" id="GO:0051301">
    <property type="term" value="P:cell division"/>
    <property type="evidence" value="ECO:0007669"/>
    <property type="project" value="UniProtKB-KW"/>
</dbReference>
<keyword evidence="5" id="KW-0159">Chromosome partition</keyword>
<dbReference type="GO" id="GO:0007059">
    <property type="term" value="P:chromosome segregation"/>
    <property type="evidence" value="ECO:0007669"/>
    <property type="project" value="UniProtKB-KW"/>
</dbReference>
<dbReference type="GO" id="GO:0005634">
    <property type="term" value="C:nucleus"/>
    <property type="evidence" value="ECO:0007669"/>
    <property type="project" value="UniProtKB-SubCell"/>
</dbReference>
<dbReference type="Pfam" id="PF04825">
    <property type="entry name" value="Rad21_Rec8_N"/>
    <property type="match status" value="1"/>
</dbReference>
<proteinExistence type="inferred from homology"/>
<dbReference type="Gene3D" id="1.10.10.580">
    <property type="entry name" value="Structural maintenance of chromosome 1. Chain E"/>
    <property type="match status" value="1"/>
</dbReference>
<dbReference type="GeneID" id="113855010"/>
<protein>
    <submittedName>
        <fullName evidence="11">Sister chromatid cohesion 1 protein 3</fullName>
    </submittedName>
</protein>
<dbReference type="Proteomes" id="UP000694853">
    <property type="component" value="Unplaced"/>
</dbReference>
<evidence type="ECO:0000259" key="8">
    <source>
        <dbReference type="Pfam" id="PF04824"/>
    </source>
</evidence>
<reference evidence="11" key="2">
    <citation type="submission" date="2025-08" db="UniProtKB">
        <authorList>
            <consortium name="RefSeq"/>
        </authorList>
    </citation>
    <scope>IDENTIFICATION</scope>
    <source>
        <tissue evidence="11">Young leaves</tissue>
    </source>
</reference>
<comment type="subcellular location">
    <subcellularLocation>
        <location evidence="1">Nucleus</location>
    </subcellularLocation>
</comment>
<evidence type="ECO:0000259" key="9">
    <source>
        <dbReference type="Pfam" id="PF04825"/>
    </source>
</evidence>
<dbReference type="InterPro" id="IPR006910">
    <property type="entry name" value="Rad21_Rec8_N"/>
</dbReference>
<dbReference type="CDD" id="cd21793">
    <property type="entry name" value="Rad21_Rec8_M_AtSYN1-like"/>
    <property type="match status" value="1"/>
</dbReference>
<organism evidence="10 11">
    <name type="scientific">Abrus precatorius</name>
    <name type="common">Indian licorice</name>
    <name type="synonym">Glycine abrus</name>
    <dbReference type="NCBI Taxonomy" id="3816"/>
    <lineage>
        <taxon>Eukaryota</taxon>
        <taxon>Viridiplantae</taxon>
        <taxon>Streptophyta</taxon>
        <taxon>Embryophyta</taxon>
        <taxon>Tracheophyta</taxon>
        <taxon>Spermatophyta</taxon>
        <taxon>Magnoliopsida</taxon>
        <taxon>eudicotyledons</taxon>
        <taxon>Gunneridae</taxon>
        <taxon>Pentapetalae</taxon>
        <taxon>rosids</taxon>
        <taxon>fabids</taxon>
        <taxon>Fabales</taxon>
        <taxon>Fabaceae</taxon>
        <taxon>Papilionoideae</taxon>
        <taxon>50 kb inversion clade</taxon>
        <taxon>NPAAA clade</taxon>
        <taxon>indigoferoid/millettioid clade</taxon>
        <taxon>Abreae</taxon>
        <taxon>Abrus</taxon>
    </lineage>
</organism>
<dbReference type="GO" id="GO:1990414">
    <property type="term" value="P:replication-born double-strand break repair via sister chromatid exchange"/>
    <property type="evidence" value="ECO:0007669"/>
    <property type="project" value="TreeGrafter"/>
</dbReference>
<dbReference type="GO" id="GO:0003682">
    <property type="term" value="F:chromatin binding"/>
    <property type="evidence" value="ECO:0007669"/>
    <property type="project" value="TreeGrafter"/>
</dbReference>
<dbReference type="InterPro" id="IPR023093">
    <property type="entry name" value="ScpA-like_C"/>
</dbReference>
<accession>A0A8B8KEP4</accession>